<evidence type="ECO:0000256" key="15">
    <source>
        <dbReference type="ARBA" id="ARBA00047990"/>
    </source>
</evidence>
<dbReference type="Gene3D" id="3.30.920.10">
    <property type="entry name" value="Frataxin/CyaY"/>
    <property type="match status" value="1"/>
</dbReference>
<dbReference type="GO" id="GO:0005840">
    <property type="term" value="C:ribosome"/>
    <property type="evidence" value="ECO:0007669"/>
    <property type="project" value="UniProtKB-KW"/>
</dbReference>
<evidence type="ECO:0000256" key="10">
    <source>
        <dbReference type="ARBA" id="ARBA00023002"/>
    </source>
</evidence>
<dbReference type="SUPFAM" id="SSF52161">
    <property type="entry name" value="Ribosomal protein L13"/>
    <property type="match status" value="1"/>
</dbReference>
<dbReference type="InterPro" id="IPR005822">
    <property type="entry name" value="Ribosomal_uL13"/>
</dbReference>
<dbReference type="Proteomes" id="UP000659654">
    <property type="component" value="Unassembled WGS sequence"/>
</dbReference>
<keyword evidence="5" id="KW-0409">Iron storage</keyword>
<dbReference type="InterPro" id="IPR036524">
    <property type="entry name" value="Frataxin/CyaY_sf"/>
</dbReference>
<dbReference type="EMBL" id="CAJFCV020000001">
    <property type="protein sequence ID" value="CAG9087300.1"/>
    <property type="molecule type" value="Genomic_DNA"/>
</dbReference>
<proteinExistence type="inferred from homology"/>
<dbReference type="AlphaFoldDB" id="A0A7I8XPV4"/>
<gene>
    <name evidence="16" type="ORF">BXYJ_LOCUS2174</name>
</gene>
<dbReference type="PROSITE" id="PS01344">
    <property type="entry name" value="FRATAXIN_1"/>
    <property type="match status" value="1"/>
</dbReference>
<dbReference type="PROSITE" id="PS50810">
    <property type="entry name" value="FRATAXIN_2"/>
    <property type="match status" value="1"/>
</dbReference>
<dbReference type="GO" id="GO:0051537">
    <property type="term" value="F:2 iron, 2 sulfur cluster binding"/>
    <property type="evidence" value="ECO:0007669"/>
    <property type="project" value="TreeGrafter"/>
</dbReference>
<dbReference type="InterPro" id="IPR036899">
    <property type="entry name" value="Ribosomal_uL13_sf"/>
</dbReference>
<dbReference type="PANTHER" id="PTHR16821:SF2">
    <property type="entry name" value="FRATAXIN, MITOCHONDRIAL"/>
    <property type="match status" value="1"/>
</dbReference>
<evidence type="ECO:0000256" key="11">
    <source>
        <dbReference type="ARBA" id="ARBA00023004"/>
    </source>
</evidence>
<evidence type="ECO:0000256" key="13">
    <source>
        <dbReference type="ARBA" id="ARBA00023128"/>
    </source>
</evidence>
<dbReference type="PANTHER" id="PTHR16821">
    <property type="entry name" value="FRATAXIN"/>
    <property type="match status" value="1"/>
</dbReference>
<dbReference type="NCBIfam" id="TIGR03422">
    <property type="entry name" value="mito_frataxin"/>
    <property type="match status" value="1"/>
</dbReference>
<keyword evidence="12" id="KW-0406">Ion transport</keyword>
<dbReference type="GO" id="GO:0008198">
    <property type="term" value="F:ferrous iron binding"/>
    <property type="evidence" value="ECO:0007669"/>
    <property type="project" value="TreeGrafter"/>
</dbReference>
<evidence type="ECO:0000256" key="3">
    <source>
        <dbReference type="ARBA" id="ARBA00008183"/>
    </source>
</evidence>
<dbReference type="EMBL" id="CAJFDI010000001">
    <property type="protein sequence ID" value="CAD5210929.1"/>
    <property type="molecule type" value="Genomic_DNA"/>
</dbReference>
<organism evidence="16 17">
    <name type="scientific">Bursaphelenchus xylophilus</name>
    <name type="common">Pinewood nematode worm</name>
    <name type="synonym">Aphelenchoides xylophilus</name>
    <dbReference type="NCBI Taxonomy" id="6326"/>
    <lineage>
        <taxon>Eukaryota</taxon>
        <taxon>Metazoa</taxon>
        <taxon>Ecdysozoa</taxon>
        <taxon>Nematoda</taxon>
        <taxon>Chromadorea</taxon>
        <taxon>Rhabditida</taxon>
        <taxon>Tylenchina</taxon>
        <taxon>Tylenchomorpha</taxon>
        <taxon>Aphelenchoidea</taxon>
        <taxon>Aphelenchoididae</taxon>
        <taxon>Bursaphelenchus</taxon>
    </lineage>
</organism>
<dbReference type="InterPro" id="IPR017789">
    <property type="entry name" value="Frataxin"/>
</dbReference>
<evidence type="ECO:0000256" key="5">
    <source>
        <dbReference type="ARBA" id="ARBA00022434"/>
    </source>
</evidence>
<dbReference type="PRINTS" id="PR00904">
    <property type="entry name" value="FRATAXIN"/>
</dbReference>
<accession>A0A7I8XPV4</accession>
<dbReference type="EC" id="1.16.3.1" evidence="4"/>
<evidence type="ECO:0000256" key="4">
    <source>
        <dbReference type="ARBA" id="ARBA00013107"/>
    </source>
</evidence>
<comment type="caution">
    <text evidence="16">The sequence shown here is derived from an EMBL/GenBank/DDBJ whole genome shotgun (WGS) entry which is preliminary data.</text>
</comment>
<dbReference type="NCBIfam" id="TIGR03421">
    <property type="entry name" value="FeS_CyaY"/>
    <property type="match status" value="1"/>
</dbReference>
<evidence type="ECO:0000256" key="9">
    <source>
        <dbReference type="ARBA" id="ARBA00022980"/>
    </source>
</evidence>
<protein>
    <recommendedName>
        <fullName evidence="4">ferroxidase</fullName>
        <ecNumber evidence="4">1.16.3.1</ecNumber>
    </recommendedName>
</protein>
<dbReference type="SUPFAM" id="SSF55387">
    <property type="entry name" value="Frataxin/Nqo15-like"/>
    <property type="match status" value="1"/>
</dbReference>
<dbReference type="GO" id="GO:0034986">
    <property type="term" value="F:iron chaperone activity"/>
    <property type="evidence" value="ECO:0007669"/>
    <property type="project" value="TreeGrafter"/>
</dbReference>
<keyword evidence="17" id="KW-1185">Reference proteome</keyword>
<dbReference type="Pfam" id="PF00572">
    <property type="entry name" value="Ribosomal_L13"/>
    <property type="match status" value="1"/>
</dbReference>
<dbReference type="CDD" id="cd00503">
    <property type="entry name" value="Frataxin"/>
    <property type="match status" value="1"/>
</dbReference>
<evidence type="ECO:0000256" key="12">
    <source>
        <dbReference type="ARBA" id="ARBA00023065"/>
    </source>
</evidence>
<evidence type="ECO:0000256" key="8">
    <source>
        <dbReference type="ARBA" id="ARBA00022946"/>
    </source>
</evidence>
<evidence type="ECO:0000256" key="1">
    <source>
        <dbReference type="ARBA" id="ARBA00004173"/>
    </source>
</evidence>
<dbReference type="GO" id="GO:0005739">
    <property type="term" value="C:mitochondrion"/>
    <property type="evidence" value="ECO:0007669"/>
    <property type="project" value="UniProtKB-SubCell"/>
</dbReference>
<evidence type="ECO:0000313" key="17">
    <source>
        <dbReference type="Proteomes" id="UP000659654"/>
    </source>
</evidence>
<keyword evidence="14" id="KW-0687">Ribonucleoprotein</keyword>
<dbReference type="GO" id="GO:0004322">
    <property type="term" value="F:ferroxidase activity"/>
    <property type="evidence" value="ECO:0007669"/>
    <property type="project" value="UniProtKB-EC"/>
</dbReference>
<evidence type="ECO:0000256" key="7">
    <source>
        <dbReference type="ARBA" id="ARBA00022496"/>
    </source>
</evidence>
<dbReference type="GO" id="GO:0006826">
    <property type="term" value="P:iron ion transport"/>
    <property type="evidence" value="ECO:0007669"/>
    <property type="project" value="UniProtKB-KW"/>
</dbReference>
<dbReference type="Gene3D" id="3.90.1180.10">
    <property type="entry name" value="Ribosomal protein L13"/>
    <property type="match status" value="1"/>
</dbReference>
<comment type="subcellular location">
    <subcellularLocation>
        <location evidence="1">Mitochondrion</location>
    </subcellularLocation>
</comment>
<dbReference type="CDD" id="cd00392">
    <property type="entry name" value="Ribosomal_L13"/>
    <property type="match status" value="1"/>
</dbReference>
<keyword evidence="8" id="KW-0809">Transit peptide</keyword>
<evidence type="ECO:0000256" key="14">
    <source>
        <dbReference type="ARBA" id="ARBA00023274"/>
    </source>
</evidence>
<evidence type="ECO:0000313" key="16">
    <source>
        <dbReference type="EMBL" id="CAD5210929.1"/>
    </source>
</evidence>
<name>A0A7I8XPV4_BURXY</name>
<keyword evidence="6" id="KW-0813">Transport</keyword>
<keyword evidence="9" id="KW-0689">Ribosomal protein</keyword>
<comment type="catalytic activity">
    <reaction evidence="15">
        <text>4 Fe(2+) + O2 + 4 H(+) = 4 Fe(3+) + 2 H2O</text>
        <dbReference type="Rhea" id="RHEA:11148"/>
        <dbReference type="ChEBI" id="CHEBI:15377"/>
        <dbReference type="ChEBI" id="CHEBI:15378"/>
        <dbReference type="ChEBI" id="CHEBI:15379"/>
        <dbReference type="ChEBI" id="CHEBI:29033"/>
        <dbReference type="ChEBI" id="CHEBI:29034"/>
        <dbReference type="EC" id="1.16.3.1"/>
    </reaction>
</comment>
<dbReference type="GO" id="GO:0008199">
    <property type="term" value="F:ferric iron binding"/>
    <property type="evidence" value="ECO:0007669"/>
    <property type="project" value="InterPro"/>
</dbReference>
<dbReference type="HAMAP" id="MF_01366">
    <property type="entry name" value="Ribosomal_uL13"/>
    <property type="match status" value="1"/>
</dbReference>
<evidence type="ECO:0000256" key="6">
    <source>
        <dbReference type="ARBA" id="ARBA00022448"/>
    </source>
</evidence>
<keyword evidence="13" id="KW-0496">Mitochondrion</keyword>
<dbReference type="OrthoDB" id="274622at2759"/>
<sequence>MTSRLRRVNQWLLFSRQWHVIDGSNQDVFALGDLAARHLSGKWKPIYHPLTDCGDNVVIINCKDVAMHAFNWKHMMFHFNKEYPKSKNDIPAFEIHEFEPTRIAFAAVYKALGRTPIRRSQIERLHLFADDEMPEFIRKNIGNQLRQVQKMLLPTPSQVFRLLGSRTNLQYAFHRTLSTKPEDVQFKPLTENQFDRISEETLENLSEYFDALPEKVPISMDYDVSYSMGVLTVVLGHPGTYVINKQTPNKQIWLSSPLSGPQRYDYVQNHKWIYKRTGTSLHELLERELCAIFDQKHLGIQKLEEKSV</sequence>
<evidence type="ECO:0000256" key="2">
    <source>
        <dbReference type="ARBA" id="ARBA00006227"/>
    </source>
</evidence>
<dbReference type="GO" id="GO:0016226">
    <property type="term" value="P:iron-sulfur cluster assembly"/>
    <property type="evidence" value="ECO:0007669"/>
    <property type="project" value="InterPro"/>
</dbReference>
<dbReference type="Pfam" id="PF01491">
    <property type="entry name" value="Frataxin_Cyay"/>
    <property type="match status" value="1"/>
</dbReference>
<dbReference type="GO" id="GO:1990904">
    <property type="term" value="C:ribonucleoprotein complex"/>
    <property type="evidence" value="ECO:0007669"/>
    <property type="project" value="UniProtKB-KW"/>
</dbReference>
<dbReference type="InterPro" id="IPR020895">
    <property type="entry name" value="Frataxin_CS"/>
</dbReference>
<dbReference type="GO" id="GO:0006412">
    <property type="term" value="P:translation"/>
    <property type="evidence" value="ECO:0007669"/>
    <property type="project" value="InterPro"/>
</dbReference>
<keyword evidence="7" id="KW-0410">Iron transport</keyword>
<keyword evidence="11" id="KW-0408">Iron</keyword>
<dbReference type="SMART" id="SM01219">
    <property type="entry name" value="Frataxin_Cyay"/>
    <property type="match status" value="1"/>
</dbReference>
<comment type="similarity">
    <text evidence="2">Belongs to the universal ribosomal protein uL13 family.</text>
</comment>
<dbReference type="SMR" id="A0A7I8XPV4"/>
<keyword evidence="10" id="KW-0560">Oxidoreductase</keyword>
<comment type="similarity">
    <text evidence="3">Belongs to the frataxin family.</text>
</comment>
<dbReference type="Proteomes" id="UP000582659">
    <property type="component" value="Unassembled WGS sequence"/>
</dbReference>
<dbReference type="GO" id="GO:0003735">
    <property type="term" value="F:structural constituent of ribosome"/>
    <property type="evidence" value="ECO:0007669"/>
    <property type="project" value="InterPro"/>
</dbReference>
<dbReference type="GO" id="GO:0006879">
    <property type="term" value="P:intracellular iron ion homeostasis"/>
    <property type="evidence" value="ECO:0007669"/>
    <property type="project" value="UniProtKB-KW"/>
</dbReference>
<reference evidence="16" key="1">
    <citation type="submission" date="2020-09" db="EMBL/GenBank/DDBJ databases">
        <authorList>
            <person name="Kikuchi T."/>
        </authorList>
    </citation>
    <scope>NUCLEOTIDE SEQUENCE</scope>
    <source>
        <strain evidence="16">Ka4C1</strain>
    </source>
</reference>
<dbReference type="InterPro" id="IPR002908">
    <property type="entry name" value="Frataxin/CyaY"/>
</dbReference>